<dbReference type="InterPro" id="IPR018640">
    <property type="entry name" value="DUF2063"/>
</dbReference>
<reference evidence="3 4" key="1">
    <citation type="submission" date="2018-03" db="EMBL/GenBank/DDBJ databases">
        <title>Genomic Encyclopedia of Archaeal and Bacterial Type Strains, Phase II (KMG-II): from individual species to whole genera.</title>
        <authorList>
            <person name="Goeker M."/>
        </authorList>
    </citation>
    <scope>NUCLEOTIDE SEQUENCE [LARGE SCALE GENOMIC DNA]</scope>
    <source>
        <strain evidence="3 4">DSM 24859</strain>
    </source>
</reference>
<dbReference type="InterPro" id="IPR054098">
    <property type="entry name" value="NGO1945-like_C"/>
</dbReference>
<evidence type="ECO:0000259" key="2">
    <source>
        <dbReference type="Pfam" id="PF22106"/>
    </source>
</evidence>
<dbReference type="Proteomes" id="UP000240971">
    <property type="component" value="Unassembled WGS sequence"/>
</dbReference>
<protein>
    <submittedName>
        <fullName evidence="3">Uncharacterized protein</fullName>
    </submittedName>
</protein>
<dbReference type="AlphaFoldDB" id="A0A2P8HK79"/>
<keyword evidence="4" id="KW-1185">Reference proteome</keyword>
<feature type="domain" description="NGO1945-like C-terminal" evidence="2">
    <location>
        <begin position="146"/>
        <end position="238"/>
    </location>
</feature>
<accession>A0A2P8HK79</accession>
<sequence length="249" mass="29239">MNLLPDTYHIQQTFSAYCRTGEKVRLPGVTPNRLKYYRALVFNMINDTMESAFPIAFKNIPVRKWNKMVKDFFANHACQSYQVWKLPLEFYTYAVENNWEEVYDIPYLNDLLGFEWAEMEVYNMEDIPAPPFTLQGDWLETPLVLNPEHKLLSFAYPVHLEANPKKMIQNKGAYFVLLYRDAETGNVEFIDLSPWLAFLTEQLVLGITVRDILDYAPQLNITDTDTLEEDTIDFLQHMQQQHFVLGFQS</sequence>
<organism evidence="3 4">
    <name type="scientific">Chitinophaga niastensis</name>
    <dbReference type="NCBI Taxonomy" id="536980"/>
    <lineage>
        <taxon>Bacteria</taxon>
        <taxon>Pseudomonadati</taxon>
        <taxon>Bacteroidota</taxon>
        <taxon>Chitinophagia</taxon>
        <taxon>Chitinophagales</taxon>
        <taxon>Chitinophagaceae</taxon>
        <taxon>Chitinophaga</taxon>
    </lineage>
</organism>
<name>A0A2P8HK79_CHINA</name>
<dbReference type="EMBL" id="PYAW01000003">
    <property type="protein sequence ID" value="PSL46570.1"/>
    <property type="molecule type" value="Genomic_DNA"/>
</dbReference>
<evidence type="ECO:0000259" key="1">
    <source>
        <dbReference type="Pfam" id="PF09836"/>
    </source>
</evidence>
<evidence type="ECO:0000313" key="3">
    <source>
        <dbReference type="EMBL" id="PSL46570.1"/>
    </source>
</evidence>
<dbReference type="InterPro" id="IPR044922">
    <property type="entry name" value="DUF2063_N_sf"/>
</dbReference>
<dbReference type="OrthoDB" id="4146344at2"/>
<proteinExistence type="predicted"/>
<comment type="caution">
    <text evidence="3">The sequence shown here is derived from an EMBL/GenBank/DDBJ whole genome shotgun (WGS) entry which is preliminary data.</text>
</comment>
<dbReference type="Pfam" id="PF22106">
    <property type="entry name" value="NGO1945_C"/>
    <property type="match status" value="1"/>
</dbReference>
<evidence type="ECO:0000313" key="4">
    <source>
        <dbReference type="Proteomes" id="UP000240971"/>
    </source>
</evidence>
<dbReference type="Gene3D" id="1.10.150.690">
    <property type="entry name" value="DUF2063"/>
    <property type="match status" value="1"/>
</dbReference>
<gene>
    <name evidence="3" type="ORF">CLV51_103551</name>
</gene>
<feature type="domain" description="Putative DNA-binding" evidence="1">
    <location>
        <begin position="10"/>
        <end position="93"/>
    </location>
</feature>
<dbReference type="Pfam" id="PF09836">
    <property type="entry name" value="DUF2063"/>
    <property type="match status" value="1"/>
</dbReference>
<dbReference type="RefSeq" id="WP_106529343.1">
    <property type="nucleotide sequence ID" value="NZ_PYAW01000003.1"/>
</dbReference>